<reference evidence="5 6" key="1">
    <citation type="journal article" date="2024" name="IMA Fungus">
        <title>IMA Genome - F19 : A genome assembly and annotation guide to empower mycologists, including annotated draft genome sequences of Ceratocystis pirilliformis, Diaporthe australafricana, Fusarium ophioides, Paecilomyces lecythidis, and Sporothrix stenoceras.</title>
        <authorList>
            <person name="Aylward J."/>
            <person name="Wilson A.M."/>
            <person name="Visagie C.M."/>
            <person name="Spraker J."/>
            <person name="Barnes I."/>
            <person name="Buitendag C."/>
            <person name="Ceriani C."/>
            <person name="Del Mar Angel L."/>
            <person name="du Plessis D."/>
            <person name="Fuchs T."/>
            <person name="Gasser K."/>
            <person name="Kramer D."/>
            <person name="Li W."/>
            <person name="Munsamy K."/>
            <person name="Piso A."/>
            <person name="Price J.L."/>
            <person name="Sonnekus B."/>
            <person name="Thomas C."/>
            <person name="van der Nest A."/>
            <person name="van Dijk A."/>
            <person name="van Heerden A."/>
            <person name="van Vuuren N."/>
            <person name="Yilmaz N."/>
            <person name="Duong T.A."/>
            <person name="van der Merwe N.A."/>
            <person name="Wingfield M.J."/>
            <person name="Wingfield B.D."/>
        </authorList>
    </citation>
    <scope>NUCLEOTIDE SEQUENCE [LARGE SCALE GENOMIC DNA]</scope>
    <source>
        <strain evidence="5 6">CMW 5346</strain>
    </source>
</reference>
<dbReference type="Proteomes" id="UP001583186">
    <property type="component" value="Unassembled WGS sequence"/>
</dbReference>
<keyword evidence="6" id="KW-1185">Reference proteome</keyword>
<dbReference type="PANTHER" id="PTHR24096">
    <property type="entry name" value="LONG-CHAIN-FATTY-ACID--COA LIGASE"/>
    <property type="match status" value="1"/>
</dbReference>
<comment type="caution">
    <text evidence="5">The sequence shown here is derived from an EMBL/GenBank/DDBJ whole genome shotgun (WGS) entry which is preliminary data.</text>
</comment>
<dbReference type="Pfam" id="PF13193">
    <property type="entry name" value="AMP-binding_C"/>
    <property type="match status" value="1"/>
</dbReference>
<name>A0ABR3YTV6_9PEZI</name>
<proteinExistence type="inferred from homology"/>
<organism evidence="5 6">
    <name type="scientific">Sporothrix stenoceras</name>
    <dbReference type="NCBI Taxonomy" id="5173"/>
    <lineage>
        <taxon>Eukaryota</taxon>
        <taxon>Fungi</taxon>
        <taxon>Dikarya</taxon>
        <taxon>Ascomycota</taxon>
        <taxon>Pezizomycotina</taxon>
        <taxon>Sordariomycetes</taxon>
        <taxon>Sordariomycetidae</taxon>
        <taxon>Ophiostomatales</taxon>
        <taxon>Ophiostomataceae</taxon>
        <taxon>Sporothrix</taxon>
    </lineage>
</organism>
<evidence type="ECO:0000256" key="2">
    <source>
        <dbReference type="ARBA" id="ARBA00022598"/>
    </source>
</evidence>
<evidence type="ECO:0000313" key="5">
    <source>
        <dbReference type="EMBL" id="KAL1891322.1"/>
    </source>
</evidence>
<dbReference type="PROSITE" id="PS00455">
    <property type="entry name" value="AMP_BINDING"/>
    <property type="match status" value="1"/>
</dbReference>
<comment type="similarity">
    <text evidence="1">Belongs to the ATP-dependent AMP-binding enzyme family.</text>
</comment>
<evidence type="ECO:0000259" key="3">
    <source>
        <dbReference type="Pfam" id="PF00501"/>
    </source>
</evidence>
<dbReference type="EMBL" id="JAWCUI010000054">
    <property type="protein sequence ID" value="KAL1891322.1"/>
    <property type="molecule type" value="Genomic_DNA"/>
</dbReference>
<dbReference type="PANTHER" id="PTHR24096:SF149">
    <property type="entry name" value="AMP-BINDING DOMAIN-CONTAINING PROTEIN-RELATED"/>
    <property type="match status" value="1"/>
</dbReference>
<dbReference type="InterPro" id="IPR000873">
    <property type="entry name" value="AMP-dep_synth/lig_dom"/>
</dbReference>
<dbReference type="SUPFAM" id="SSF56801">
    <property type="entry name" value="Acetyl-CoA synthetase-like"/>
    <property type="match status" value="1"/>
</dbReference>
<dbReference type="InterPro" id="IPR045851">
    <property type="entry name" value="AMP-bd_C_sf"/>
</dbReference>
<feature type="domain" description="AMP-binding enzyme C-terminal" evidence="4">
    <location>
        <begin position="450"/>
        <end position="528"/>
    </location>
</feature>
<feature type="domain" description="AMP-dependent synthetase/ligase" evidence="3">
    <location>
        <begin position="32"/>
        <end position="398"/>
    </location>
</feature>
<dbReference type="Pfam" id="PF00501">
    <property type="entry name" value="AMP-binding"/>
    <property type="match status" value="1"/>
</dbReference>
<evidence type="ECO:0000256" key="1">
    <source>
        <dbReference type="ARBA" id="ARBA00006432"/>
    </source>
</evidence>
<dbReference type="Gene3D" id="3.30.300.30">
    <property type="match status" value="1"/>
</dbReference>
<keyword evidence="2" id="KW-0436">Ligase</keyword>
<dbReference type="InterPro" id="IPR025110">
    <property type="entry name" value="AMP-bd_C"/>
</dbReference>
<evidence type="ECO:0000259" key="4">
    <source>
        <dbReference type="Pfam" id="PF13193"/>
    </source>
</evidence>
<dbReference type="InterPro" id="IPR020845">
    <property type="entry name" value="AMP-binding_CS"/>
</dbReference>
<evidence type="ECO:0000313" key="6">
    <source>
        <dbReference type="Proteomes" id="UP001583186"/>
    </source>
</evidence>
<protein>
    <submittedName>
        <fullName evidence="5">Uncharacterized protein</fullName>
    </submittedName>
</protein>
<gene>
    <name evidence="5" type="ORF">Sste5346_007782</name>
</gene>
<dbReference type="InterPro" id="IPR042099">
    <property type="entry name" value="ANL_N_sf"/>
</dbReference>
<accession>A0ABR3YTV6</accession>
<sequence length="544" mass="59260">MAPIISDVVVHLRTDRSVTHMMLENPSNTAPSDIVCEDTLTGKTATYGGLRTDAFAAAHSLRHHHNLKSGDTVTIIGRSQVDYIVAAHAIWAAGCVVNTINHSSTPKEMLHALQIVKPRLLIVDVAVLDKVRRAVDSLDSVDKPAIMTLIKRVPETPLFPDDLISPGQRVDPSAYVLDGRDARQVCAAIVLSSGTTGLPKAVMLSHHNLVCICEMLRGHNPDNWRGSSQREIFFPPLSHIYGLYVCALMSPWLGSYVCMVPSFDVETYCRLMHEKRATLARLVPPVALALSKSTAVKKYSYPSLEYFSCSAAPLTPVVANQLRRQFPGVSLCQTYGCTELASCVAQSGVRDEGKAPLIAAGSLLANMHVRFVDEDGKDVSPPTPGEICVSSPTIMMGYKDNAAATQEAMLEPGWFRTGDVGYLDANGYLVIVDRLKDVIKYKGFQVSPSELEEVLFQHSGVQDVGVTSVWDDAQATELPCAFVVPKTSGSEELAKDIMAMVASKVAGYKKLTGGVYFLDVLPRNPTGKLLRRELRKIAQTRARL</sequence>
<dbReference type="Gene3D" id="3.40.50.12780">
    <property type="entry name" value="N-terminal domain of ligase-like"/>
    <property type="match status" value="1"/>
</dbReference>